<evidence type="ECO:0000256" key="6">
    <source>
        <dbReference type="ARBA" id="ARBA00023004"/>
    </source>
</evidence>
<dbReference type="GO" id="GO:0042744">
    <property type="term" value="P:hydrogen peroxide catabolic process"/>
    <property type="evidence" value="ECO:0007669"/>
    <property type="project" value="UniProtKB-KW"/>
</dbReference>
<keyword evidence="6" id="KW-0408">Iron</keyword>
<dbReference type="STRING" id="1047168.A0A0F4G920"/>
<dbReference type="PROSITE" id="PS51402">
    <property type="entry name" value="CATALASE_3"/>
    <property type="match status" value="1"/>
</dbReference>
<dbReference type="InterPro" id="IPR011614">
    <property type="entry name" value="Catalase_core"/>
</dbReference>
<dbReference type="Pfam" id="PF00199">
    <property type="entry name" value="Catalase"/>
    <property type="match status" value="1"/>
</dbReference>
<organism evidence="10 11">
    <name type="scientific">Zymoseptoria brevis</name>
    <dbReference type="NCBI Taxonomy" id="1047168"/>
    <lineage>
        <taxon>Eukaryota</taxon>
        <taxon>Fungi</taxon>
        <taxon>Dikarya</taxon>
        <taxon>Ascomycota</taxon>
        <taxon>Pezizomycotina</taxon>
        <taxon>Dothideomycetes</taxon>
        <taxon>Dothideomycetidae</taxon>
        <taxon>Mycosphaerellales</taxon>
        <taxon>Mycosphaerellaceae</taxon>
        <taxon>Zymoseptoria</taxon>
    </lineage>
</organism>
<dbReference type="AlphaFoldDB" id="A0A0F4G920"/>
<evidence type="ECO:0000256" key="2">
    <source>
        <dbReference type="ARBA" id="ARBA00022559"/>
    </source>
</evidence>
<dbReference type="Proteomes" id="UP000033647">
    <property type="component" value="Unassembled WGS sequence"/>
</dbReference>
<sequence length="1110" mass="122057">MADDPAEIDLSKFNGSEQWLALHKIASDAGFPPPGGQNDLPILTLQQAHLDLDDKNGLHNLTTEWHRAKAATRAVDFAQWQAPDERDFEAFQSYIRIKEVDFRAASELNRRTTALHQHLFPQRAKPCVVNVLNYLENVYRTALAPLNAHGLLRARYYELAARRGRAELGPDWVAGRKLGEGTYGEAFLWLKQDHLGAIVDRLVIKTSEYGSPINFTADGTPTEVEAMLRLQKIPEASHSIVKLRNWAIDRTQTIRRYRLYMEMCPFGNLYDFAQKYLSTQTTVRTFVAEPFAWSVFYNLVKAGILMERGDPEQAVEGWELIVHRDLKGPNVFFSTNTSGEFMGYQSAKIGDFGISVFPRPAVPTSRYAFFLKNATLAPEVCTTNLRGVPEEIRVSTKTNVWGVGSIMRSLLTGGGMDVRYSETYDPITKFITAEDVRPFARLPSGPRYATNYSENLLNLITRCQARLPQDRPSFDQLLEHINWFTDGANGFAEDHSKGLRFAPLGDDQYRRFPVKTNTDDSFIGAMLRNITIKGPRPAPPKPRVKRERTDGDDSSSDSSLGGPPGRSADLAKLEERQARAAALAARNPAGPPARIPVVPPARKPARPPAAGNNGGNQPEPESKRRRVSTAEGGAAATSRQDAPNPPPAPRPQIRRPGAEMLNVIANGTARRDRGPSRPQDEPLRPSTFRGMNYPESTSHAGAPDSTAAGMIAAVGRAAVNVRERQSQAPQPAQARPFGGPDTVPRRPVPYTDARTVNPPTTSASNAGGSVSSLLGDFGLNSVQRPIPSPLTPPGLQRGTASRPTTSRTDSASHAGAGQSVQDAIDLTGDTPPRRGPTRRSAPSRGDDGSFVYTRVQVSSDQGTKNFTAAEAAKVSGNNDAWATKELYDTIESGDYPSWTVGIATMTEEEAANYRYDILDLTKDWLNVTYHEIGRITLTQNPSNYFAEIEQSHFTPGNMIPGWEPSADPPIQFCSLDSSYAYGDATRYRLGANADDIPLGNQGSRKTFSAEFIDPMNVVDREATTIDVETGSKSVCWEFKLDENVDYEQPRLFYESFSRTDQDHLYSNIAGTLVNVDNVEVLDAILLQFGKISLDLEAGVRAAYAQAKKAV</sequence>
<dbReference type="GO" id="GO:0020037">
    <property type="term" value="F:heme binding"/>
    <property type="evidence" value="ECO:0007669"/>
    <property type="project" value="InterPro"/>
</dbReference>
<evidence type="ECO:0000256" key="8">
    <source>
        <dbReference type="SAM" id="MobiDB-lite"/>
    </source>
</evidence>
<evidence type="ECO:0000313" key="10">
    <source>
        <dbReference type="EMBL" id="KJX93861.1"/>
    </source>
</evidence>
<dbReference type="PROSITE" id="PS50011">
    <property type="entry name" value="PROTEIN_KINASE_DOM"/>
    <property type="match status" value="1"/>
</dbReference>
<dbReference type="InterPro" id="IPR020835">
    <property type="entry name" value="Catalase_sf"/>
</dbReference>
<dbReference type="InterPro" id="IPR008271">
    <property type="entry name" value="Ser/Thr_kinase_AS"/>
</dbReference>
<comment type="caution">
    <text evidence="10">The sequence shown here is derived from an EMBL/GenBank/DDBJ whole genome shotgun (WGS) entry which is preliminary data.</text>
</comment>
<evidence type="ECO:0000313" key="11">
    <source>
        <dbReference type="Proteomes" id="UP000033647"/>
    </source>
</evidence>
<feature type="region of interest" description="Disordered" evidence="8">
    <location>
        <begin position="528"/>
        <end position="704"/>
    </location>
</feature>
<feature type="domain" description="Protein kinase" evidence="9">
    <location>
        <begin position="172"/>
        <end position="484"/>
    </location>
</feature>
<protein>
    <recommendedName>
        <fullName evidence="9">Protein kinase domain-containing protein</fullName>
    </recommendedName>
</protein>
<dbReference type="PANTHER" id="PTHR11465">
    <property type="entry name" value="CATALASE"/>
    <property type="match status" value="1"/>
</dbReference>
<evidence type="ECO:0000256" key="3">
    <source>
        <dbReference type="ARBA" id="ARBA00022617"/>
    </source>
</evidence>
<dbReference type="InterPro" id="IPR010582">
    <property type="entry name" value="Catalase_immune_responsive"/>
</dbReference>
<dbReference type="SMART" id="SM01060">
    <property type="entry name" value="Catalase"/>
    <property type="match status" value="1"/>
</dbReference>
<dbReference type="GO" id="GO:0004672">
    <property type="term" value="F:protein kinase activity"/>
    <property type="evidence" value="ECO:0007669"/>
    <property type="project" value="InterPro"/>
</dbReference>
<dbReference type="InterPro" id="IPR000719">
    <property type="entry name" value="Prot_kinase_dom"/>
</dbReference>
<feature type="region of interest" description="Disordered" evidence="8">
    <location>
        <begin position="721"/>
        <end position="850"/>
    </location>
</feature>
<reference evidence="10 11" key="1">
    <citation type="submission" date="2015-03" db="EMBL/GenBank/DDBJ databases">
        <title>RNA-seq based gene annotation and comparative genomics of four Zymoseptoria species reveal species-specific pathogenicity related genes and transposable element activity.</title>
        <authorList>
            <person name="Grandaubert J."/>
            <person name="Bhattacharyya A."/>
            <person name="Stukenbrock E.H."/>
        </authorList>
    </citation>
    <scope>NUCLEOTIDE SEQUENCE [LARGE SCALE GENOMIC DNA]</scope>
    <source>
        <strain evidence="10 11">Zb18110</strain>
    </source>
</reference>
<dbReference type="PANTHER" id="PTHR11465:SF9">
    <property type="entry name" value="CATALASE"/>
    <property type="match status" value="1"/>
</dbReference>
<dbReference type="Pfam" id="PF06628">
    <property type="entry name" value="Catalase-rel"/>
    <property type="match status" value="1"/>
</dbReference>
<keyword evidence="5" id="KW-0560">Oxidoreductase</keyword>
<dbReference type="GO" id="GO:0046872">
    <property type="term" value="F:metal ion binding"/>
    <property type="evidence" value="ECO:0007669"/>
    <property type="project" value="UniProtKB-KW"/>
</dbReference>
<dbReference type="Pfam" id="PF00069">
    <property type="entry name" value="Pkinase"/>
    <property type="match status" value="1"/>
</dbReference>
<dbReference type="GO" id="GO:0005777">
    <property type="term" value="C:peroxisome"/>
    <property type="evidence" value="ECO:0007669"/>
    <property type="project" value="TreeGrafter"/>
</dbReference>
<feature type="compositionally biased region" description="Low complexity" evidence="8">
    <location>
        <begin position="608"/>
        <end position="619"/>
    </location>
</feature>
<keyword evidence="7" id="KW-0376">Hydrogen peroxide</keyword>
<feature type="compositionally biased region" description="Low complexity" evidence="8">
    <location>
        <begin position="556"/>
        <end position="567"/>
    </location>
</feature>
<dbReference type="EMBL" id="LAFY01004204">
    <property type="protein sequence ID" value="KJX93861.1"/>
    <property type="molecule type" value="Genomic_DNA"/>
</dbReference>
<keyword evidence="11" id="KW-1185">Reference proteome</keyword>
<feature type="compositionally biased region" description="Low complexity" evidence="8">
    <location>
        <begin position="726"/>
        <end position="736"/>
    </location>
</feature>
<proteinExistence type="inferred from homology"/>
<feature type="compositionally biased region" description="Polar residues" evidence="8">
    <location>
        <begin position="798"/>
        <end position="811"/>
    </location>
</feature>
<evidence type="ECO:0000259" key="9">
    <source>
        <dbReference type="PROSITE" id="PS50011"/>
    </source>
</evidence>
<dbReference type="SUPFAM" id="SSF56634">
    <property type="entry name" value="Heme-dependent catalase-like"/>
    <property type="match status" value="1"/>
</dbReference>
<dbReference type="SUPFAM" id="SSF56112">
    <property type="entry name" value="Protein kinase-like (PK-like)"/>
    <property type="match status" value="1"/>
</dbReference>
<evidence type="ECO:0000256" key="5">
    <source>
        <dbReference type="ARBA" id="ARBA00023002"/>
    </source>
</evidence>
<keyword evidence="4" id="KW-0479">Metal-binding</keyword>
<dbReference type="GO" id="GO:0004096">
    <property type="term" value="F:catalase activity"/>
    <property type="evidence" value="ECO:0007669"/>
    <property type="project" value="UniProtKB-EC"/>
</dbReference>
<feature type="compositionally biased region" description="Low complexity" evidence="8">
    <location>
        <begin position="579"/>
        <end position="588"/>
    </location>
</feature>
<keyword evidence="2" id="KW-0575">Peroxidase</keyword>
<dbReference type="InterPro" id="IPR011009">
    <property type="entry name" value="Kinase-like_dom_sf"/>
</dbReference>
<feature type="compositionally biased region" description="Basic and acidic residues" evidence="8">
    <location>
        <begin position="569"/>
        <end position="578"/>
    </location>
</feature>
<dbReference type="GO" id="GO:0042542">
    <property type="term" value="P:response to hydrogen peroxide"/>
    <property type="evidence" value="ECO:0007669"/>
    <property type="project" value="TreeGrafter"/>
</dbReference>
<dbReference type="Gene3D" id="1.10.510.10">
    <property type="entry name" value="Transferase(Phosphotransferase) domain 1"/>
    <property type="match status" value="1"/>
</dbReference>
<keyword evidence="3" id="KW-0349">Heme</keyword>
<dbReference type="SMART" id="SM00220">
    <property type="entry name" value="S_TKc"/>
    <property type="match status" value="1"/>
</dbReference>
<dbReference type="InterPro" id="IPR018028">
    <property type="entry name" value="Catalase"/>
</dbReference>
<name>A0A0F4G920_9PEZI</name>
<dbReference type="GO" id="GO:0005739">
    <property type="term" value="C:mitochondrion"/>
    <property type="evidence" value="ECO:0007669"/>
    <property type="project" value="TreeGrafter"/>
</dbReference>
<dbReference type="OrthoDB" id="310217at2759"/>
<dbReference type="PROSITE" id="PS00108">
    <property type="entry name" value="PROTEIN_KINASE_ST"/>
    <property type="match status" value="1"/>
</dbReference>
<accession>A0A0F4G920</accession>
<evidence type="ECO:0000256" key="4">
    <source>
        <dbReference type="ARBA" id="ARBA00022723"/>
    </source>
</evidence>
<gene>
    <name evidence="10" type="ORF">TI39_contig4245g00005</name>
</gene>
<dbReference type="GO" id="GO:0005524">
    <property type="term" value="F:ATP binding"/>
    <property type="evidence" value="ECO:0007669"/>
    <property type="project" value="InterPro"/>
</dbReference>
<evidence type="ECO:0000256" key="1">
    <source>
        <dbReference type="ARBA" id="ARBA00005329"/>
    </source>
</evidence>
<feature type="compositionally biased region" description="Basic and acidic residues" evidence="8">
    <location>
        <begin position="669"/>
        <end position="683"/>
    </location>
</feature>
<comment type="similarity">
    <text evidence="1">Belongs to the catalase family.</text>
</comment>
<feature type="compositionally biased region" description="Polar residues" evidence="8">
    <location>
        <begin position="757"/>
        <end position="772"/>
    </location>
</feature>
<dbReference type="Gene3D" id="2.40.180.10">
    <property type="entry name" value="Catalase core domain"/>
    <property type="match status" value="1"/>
</dbReference>
<evidence type="ECO:0000256" key="7">
    <source>
        <dbReference type="ARBA" id="ARBA00023324"/>
    </source>
</evidence>
<feature type="compositionally biased region" description="Pro residues" evidence="8">
    <location>
        <begin position="589"/>
        <end position="602"/>
    </location>
</feature>